<dbReference type="Proteomes" id="UP000243799">
    <property type="component" value="Unassembled WGS sequence"/>
</dbReference>
<name>A0A1I0VDV3_9PSEU</name>
<feature type="signal peptide" evidence="1">
    <location>
        <begin position="1"/>
        <end position="19"/>
    </location>
</feature>
<organism evidence="2 3">
    <name type="scientific">Amycolatopsis marina</name>
    <dbReference type="NCBI Taxonomy" id="490629"/>
    <lineage>
        <taxon>Bacteria</taxon>
        <taxon>Bacillati</taxon>
        <taxon>Actinomycetota</taxon>
        <taxon>Actinomycetes</taxon>
        <taxon>Pseudonocardiales</taxon>
        <taxon>Pseudonocardiaceae</taxon>
        <taxon>Amycolatopsis</taxon>
    </lineage>
</organism>
<evidence type="ECO:0008006" key="4">
    <source>
        <dbReference type="Google" id="ProtNLM"/>
    </source>
</evidence>
<dbReference type="EMBL" id="FOKG01000001">
    <property type="protein sequence ID" value="SFA74629.1"/>
    <property type="molecule type" value="Genomic_DNA"/>
</dbReference>
<dbReference type="STRING" id="490629.SAMN05216266_101191"/>
<evidence type="ECO:0000313" key="3">
    <source>
        <dbReference type="Proteomes" id="UP000243799"/>
    </source>
</evidence>
<dbReference type="AlphaFoldDB" id="A0A1I0VDV3"/>
<keyword evidence="1" id="KW-0732">Signal</keyword>
<keyword evidence="3" id="KW-1185">Reference proteome</keyword>
<reference evidence="3" key="1">
    <citation type="submission" date="2016-10" db="EMBL/GenBank/DDBJ databases">
        <authorList>
            <person name="Varghese N."/>
            <person name="Submissions S."/>
        </authorList>
    </citation>
    <scope>NUCLEOTIDE SEQUENCE [LARGE SCALE GENOMIC DNA]</scope>
    <source>
        <strain evidence="3">CGMCC 4.3568</strain>
    </source>
</reference>
<proteinExistence type="predicted"/>
<gene>
    <name evidence="2" type="ORF">SAMN05216266_101191</name>
</gene>
<protein>
    <recommendedName>
        <fullName evidence="4">Lipoprotein</fullName>
    </recommendedName>
</protein>
<evidence type="ECO:0000256" key="1">
    <source>
        <dbReference type="SAM" id="SignalP"/>
    </source>
</evidence>
<feature type="chain" id="PRO_5038595605" description="Lipoprotein" evidence="1">
    <location>
        <begin position="20"/>
        <end position="143"/>
    </location>
</feature>
<evidence type="ECO:0000313" key="2">
    <source>
        <dbReference type="EMBL" id="SFA74629.1"/>
    </source>
</evidence>
<sequence length="143" mass="15318">MVASGIALLLVGCSPLSSTAPTARPETDTDLLNRYFAAFNQAADQGSEAQFAFLRTTQHPDFAARLCELDGLTVDIYPAMSSVRPDPDWAPDGASSPRGTVYVVGVSLTVRRDGTLVGEQIGSQRVAILDRRTYGFAPCLNPR</sequence>
<accession>A0A1I0VDV3</accession>